<dbReference type="PANTHER" id="PTHR30055:SF220">
    <property type="entry name" value="TETR-FAMILY REGULATORY PROTEIN"/>
    <property type="match status" value="1"/>
</dbReference>
<dbReference type="RefSeq" id="WP_273686605.1">
    <property type="nucleotide sequence ID" value="NZ_CP117411.1"/>
</dbReference>
<dbReference type="Pfam" id="PF00440">
    <property type="entry name" value="TetR_N"/>
    <property type="match status" value="1"/>
</dbReference>
<dbReference type="Gene3D" id="1.10.357.10">
    <property type="entry name" value="Tetracycline Repressor, domain 2"/>
    <property type="match status" value="1"/>
</dbReference>
<dbReference type="SUPFAM" id="SSF46689">
    <property type="entry name" value="Homeodomain-like"/>
    <property type="match status" value="1"/>
</dbReference>
<dbReference type="InterPro" id="IPR001647">
    <property type="entry name" value="HTH_TetR"/>
</dbReference>
<evidence type="ECO:0000313" key="5">
    <source>
        <dbReference type="Proteomes" id="UP001220395"/>
    </source>
</evidence>
<protein>
    <submittedName>
        <fullName evidence="4">TetR/AcrR family transcriptional regulator</fullName>
    </submittedName>
</protein>
<dbReference type="EMBL" id="CP117411">
    <property type="protein sequence ID" value="WCT72634.1"/>
    <property type="molecule type" value="Genomic_DNA"/>
</dbReference>
<sequence>MSSDSSLAIPADARRRILEAAVDLVAQGGGEAATTRAVAAGAGVQAPTIYRLFGDKDGLLAAVADKVMADFVAAKAARPAAKDPIADLRDGWDDYIAFGLANPAVFTIMTVLPAGRTSATTAAGLTVLRERVNRVARSGRLRVDERNAVDLIHAAGTGTILTLLAKPPADRSVLSTAARDAVLAAILDTTSREVPTVTTMATGLRANLADIPTFSPGERLLLDELLARVAKSGD</sequence>
<dbReference type="Proteomes" id="UP001220395">
    <property type="component" value="Chromosome"/>
</dbReference>
<proteinExistence type="predicted"/>
<evidence type="ECO:0000259" key="3">
    <source>
        <dbReference type="PROSITE" id="PS50977"/>
    </source>
</evidence>
<dbReference type="PANTHER" id="PTHR30055">
    <property type="entry name" value="HTH-TYPE TRANSCRIPTIONAL REGULATOR RUTR"/>
    <property type="match status" value="1"/>
</dbReference>
<dbReference type="PRINTS" id="PR00455">
    <property type="entry name" value="HTHTETR"/>
</dbReference>
<accession>A0ABY7THK9</accession>
<feature type="domain" description="HTH tetR-type" evidence="3">
    <location>
        <begin position="11"/>
        <end position="71"/>
    </location>
</feature>
<evidence type="ECO:0000256" key="2">
    <source>
        <dbReference type="PROSITE-ProRule" id="PRU00335"/>
    </source>
</evidence>
<keyword evidence="5" id="KW-1185">Reference proteome</keyword>
<keyword evidence="1 2" id="KW-0238">DNA-binding</keyword>
<reference evidence="4 5" key="1">
    <citation type="submission" date="2023-02" db="EMBL/GenBank/DDBJ databases">
        <title>Genome sequence of Sphingomonas naphthae.</title>
        <authorList>
            <person name="Kim S."/>
            <person name="Heo J."/>
            <person name="Kwon S.-W."/>
        </authorList>
    </citation>
    <scope>NUCLEOTIDE SEQUENCE [LARGE SCALE GENOMIC DNA]</scope>
    <source>
        <strain evidence="4 5">KACC 18716</strain>
    </source>
</reference>
<evidence type="ECO:0000256" key="1">
    <source>
        <dbReference type="ARBA" id="ARBA00023125"/>
    </source>
</evidence>
<name>A0ABY7THK9_9SPHN</name>
<gene>
    <name evidence="4" type="ORF">PQ455_13455</name>
</gene>
<organism evidence="4 5">
    <name type="scientific">Sphingomonas naphthae</name>
    <dbReference type="NCBI Taxonomy" id="1813468"/>
    <lineage>
        <taxon>Bacteria</taxon>
        <taxon>Pseudomonadati</taxon>
        <taxon>Pseudomonadota</taxon>
        <taxon>Alphaproteobacteria</taxon>
        <taxon>Sphingomonadales</taxon>
        <taxon>Sphingomonadaceae</taxon>
        <taxon>Sphingomonas</taxon>
    </lineage>
</organism>
<feature type="DNA-binding region" description="H-T-H motif" evidence="2">
    <location>
        <begin position="34"/>
        <end position="53"/>
    </location>
</feature>
<dbReference type="InterPro" id="IPR050109">
    <property type="entry name" value="HTH-type_TetR-like_transc_reg"/>
</dbReference>
<dbReference type="InterPro" id="IPR009057">
    <property type="entry name" value="Homeodomain-like_sf"/>
</dbReference>
<evidence type="ECO:0000313" key="4">
    <source>
        <dbReference type="EMBL" id="WCT72634.1"/>
    </source>
</evidence>
<dbReference type="PROSITE" id="PS50977">
    <property type="entry name" value="HTH_TETR_2"/>
    <property type="match status" value="1"/>
</dbReference>